<dbReference type="RefSeq" id="WP_196122559.1">
    <property type="nucleotide sequence ID" value="NZ_JADMCD010000047.1"/>
</dbReference>
<evidence type="ECO:0000313" key="9">
    <source>
        <dbReference type="Proteomes" id="UP000626180"/>
    </source>
</evidence>
<dbReference type="PANTHER" id="PTHR43141">
    <property type="entry name" value="CYTOCHROME BD2 SUBUNIT II"/>
    <property type="match status" value="1"/>
</dbReference>
<comment type="similarity">
    <text evidence="2">Belongs to the cytochrome ubiquinol oxidase subunit 2 family.</text>
</comment>
<evidence type="ECO:0000256" key="4">
    <source>
        <dbReference type="ARBA" id="ARBA00022692"/>
    </source>
</evidence>
<comment type="subcellular location">
    <subcellularLocation>
        <location evidence="1">Cell membrane</location>
        <topology evidence="1">Multi-pass membrane protein</topology>
    </subcellularLocation>
</comment>
<feature type="transmembrane region" description="Helical" evidence="7">
    <location>
        <begin position="53"/>
        <end position="75"/>
    </location>
</feature>
<sequence>AFSWTHHFLPLFAVLGWFIVAYGAMIVALYPLVIPPTLTISQASSAPLSQLLVLGGFAILIPVTLVYSTFGFWVFRGKIRPKNQVPTGDS</sequence>
<keyword evidence="5 7" id="KW-1133">Transmembrane helix</keyword>
<evidence type="ECO:0000313" key="8">
    <source>
        <dbReference type="EMBL" id="MBF8643932.1"/>
    </source>
</evidence>
<comment type="caution">
    <text evidence="8">The sequence shown here is derived from an EMBL/GenBank/DDBJ whole genome shotgun (WGS) entry which is preliminary data.</text>
</comment>
<gene>
    <name evidence="8" type="ORF">IRZ65_25155</name>
</gene>
<name>A0ABS0FU94_PSELU</name>
<dbReference type="Proteomes" id="UP000626180">
    <property type="component" value="Unassembled WGS sequence"/>
</dbReference>
<protein>
    <submittedName>
        <fullName evidence="8">Cytochrome d ubiquinol oxidase subunit II</fullName>
    </submittedName>
</protein>
<evidence type="ECO:0000256" key="5">
    <source>
        <dbReference type="ARBA" id="ARBA00022989"/>
    </source>
</evidence>
<evidence type="ECO:0000256" key="3">
    <source>
        <dbReference type="ARBA" id="ARBA00022475"/>
    </source>
</evidence>
<keyword evidence="6 7" id="KW-0472">Membrane</keyword>
<evidence type="ECO:0000256" key="2">
    <source>
        <dbReference type="ARBA" id="ARBA00007543"/>
    </source>
</evidence>
<feature type="transmembrane region" description="Helical" evidence="7">
    <location>
        <begin position="12"/>
        <end position="33"/>
    </location>
</feature>
<keyword evidence="3" id="KW-1003">Cell membrane</keyword>
<proteinExistence type="inferred from homology"/>
<feature type="non-terminal residue" evidence="8">
    <location>
        <position position="1"/>
    </location>
</feature>
<evidence type="ECO:0000256" key="7">
    <source>
        <dbReference type="SAM" id="Phobius"/>
    </source>
</evidence>
<accession>A0ABS0FU94</accession>
<organism evidence="8 9">
    <name type="scientific">Pseudomonas luteola</name>
    <dbReference type="NCBI Taxonomy" id="47886"/>
    <lineage>
        <taxon>Bacteria</taxon>
        <taxon>Pseudomonadati</taxon>
        <taxon>Pseudomonadota</taxon>
        <taxon>Gammaproteobacteria</taxon>
        <taxon>Pseudomonadales</taxon>
        <taxon>Pseudomonadaceae</taxon>
        <taxon>Pseudomonas</taxon>
    </lineage>
</organism>
<dbReference type="EMBL" id="JADMCD010000047">
    <property type="protein sequence ID" value="MBF8643932.1"/>
    <property type="molecule type" value="Genomic_DNA"/>
</dbReference>
<keyword evidence="9" id="KW-1185">Reference proteome</keyword>
<keyword evidence="4 7" id="KW-0812">Transmembrane</keyword>
<dbReference type="InterPro" id="IPR003317">
    <property type="entry name" value="Cyt-d_oxidase_su2"/>
</dbReference>
<dbReference type="PANTHER" id="PTHR43141:SF4">
    <property type="entry name" value="CYTOCHROME BD2 SUBUNIT II"/>
    <property type="match status" value="1"/>
</dbReference>
<reference evidence="8 9" key="1">
    <citation type="submission" date="2020-10" db="EMBL/GenBank/DDBJ databases">
        <title>Genome sequences of Pseudomonas isolates.</title>
        <authorList>
            <person name="Wessels L."/>
            <person name="Reich F."/>
            <person name="Hammerl J."/>
        </authorList>
    </citation>
    <scope>NUCLEOTIDE SEQUENCE [LARGE SCALE GENOMIC DNA]</scope>
    <source>
        <strain evidence="8 9">20-MO00624-0</strain>
    </source>
</reference>
<evidence type="ECO:0000256" key="6">
    <source>
        <dbReference type="ARBA" id="ARBA00023136"/>
    </source>
</evidence>
<dbReference type="Pfam" id="PF02322">
    <property type="entry name" value="Cyt_bd_oxida_II"/>
    <property type="match status" value="1"/>
</dbReference>
<evidence type="ECO:0000256" key="1">
    <source>
        <dbReference type="ARBA" id="ARBA00004651"/>
    </source>
</evidence>